<comment type="similarity">
    <text evidence="2">Belongs to the EamA transporter family.</text>
</comment>
<dbReference type="PANTHER" id="PTHR32322">
    <property type="entry name" value="INNER MEMBRANE TRANSPORTER"/>
    <property type="match status" value="1"/>
</dbReference>
<organism evidence="8 9">
    <name type="scientific">Allopontixanthobacter confluentis</name>
    <dbReference type="NCBI Taxonomy" id="1849021"/>
    <lineage>
        <taxon>Bacteria</taxon>
        <taxon>Pseudomonadati</taxon>
        <taxon>Pseudomonadota</taxon>
        <taxon>Alphaproteobacteria</taxon>
        <taxon>Sphingomonadales</taxon>
        <taxon>Erythrobacteraceae</taxon>
        <taxon>Allopontixanthobacter</taxon>
    </lineage>
</organism>
<feature type="transmembrane region" description="Helical" evidence="6">
    <location>
        <begin position="144"/>
        <end position="161"/>
    </location>
</feature>
<dbReference type="AlphaFoldDB" id="A0A6L7GGQ5"/>
<feature type="transmembrane region" description="Helical" evidence="6">
    <location>
        <begin position="121"/>
        <end position="138"/>
    </location>
</feature>
<dbReference type="Gene3D" id="1.10.3730.20">
    <property type="match status" value="1"/>
</dbReference>
<keyword evidence="9" id="KW-1185">Reference proteome</keyword>
<evidence type="ECO:0000313" key="8">
    <source>
        <dbReference type="EMBL" id="MXP14494.1"/>
    </source>
</evidence>
<keyword evidence="5 6" id="KW-0472">Membrane</keyword>
<accession>A0A6L7GGQ5</accession>
<feature type="transmembrane region" description="Helical" evidence="6">
    <location>
        <begin position="33"/>
        <end position="52"/>
    </location>
</feature>
<dbReference type="OrthoDB" id="7158585at2"/>
<feature type="transmembrane region" description="Helical" evidence="6">
    <location>
        <begin position="173"/>
        <end position="190"/>
    </location>
</feature>
<evidence type="ECO:0000256" key="6">
    <source>
        <dbReference type="SAM" id="Phobius"/>
    </source>
</evidence>
<feature type="domain" description="EamA" evidence="7">
    <location>
        <begin position="142"/>
        <end position="278"/>
    </location>
</feature>
<dbReference type="GO" id="GO:0016020">
    <property type="term" value="C:membrane"/>
    <property type="evidence" value="ECO:0007669"/>
    <property type="project" value="UniProtKB-SubCell"/>
</dbReference>
<gene>
    <name evidence="8" type="ORF">GRI44_06985</name>
</gene>
<reference evidence="8 9" key="1">
    <citation type="submission" date="2019-12" db="EMBL/GenBank/DDBJ databases">
        <title>Genomic-based taxomic classification of the family Erythrobacteraceae.</title>
        <authorList>
            <person name="Xu L."/>
        </authorList>
    </citation>
    <scope>NUCLEOTIDE SEQUENCE [LARGE SCALE GENOMIC DNA]</scope>
    <source>
        <strain evidence="8 9">KCTC 52259</strain>
    </source>
</reference>
<feature type="domain" description="EamA" evidence="7">
    <location>
        <begin position="8"/>
        <end position="131"/>
    </location>
</feature>
<evidence type="ECO:0000256" key="3">
    <source>
        <dbReference type="ARBA" id="ARBA00022692"/>
    </source>
</evidence>
<dbReference type="Pfam" id="PF00892">
    <property type="entry name" value="EamA"/>
    <property type="match status" value="2"/>
</dbReference>
<comment type="subcellular location">
    <subcellularLocation>
        <location evidence="1">Membrane</location>
        <topology evidence="1">Multi-pass membrane protein</topology>
    </subcellularLocation>
</comment>
<dbReference type="PANTHER" id="PTHR32322:SF2">
    <property type="entry name" value="EAMA DOMAIN-CONTAINING PROTEIN"/>
    <property type="match status" value="1"/>
</dbReference>
<evidence type="ECO:0000256" key="4">
    <source>
        <dbReference type="ARBA" id="ARBA00022989"/>
    </source>
</evidence>
<feature type="transmembrane region" description="Helical" evidence="6">
    <location>
        <begin position="64"/>
        <end position="82"/>
    </location>
</feature>
<feature type="transmembrane region" description="Helical" evidence="6">
    <location>
        <begin position="260"/>
        <end position="279"/>
    </location>
</feature>
<evidence type="ECO:0000256" key="5">
    <source>
        <dbReference type="ARBA" id="ARBA00023136"/>
    </source>
</evidence>
<dbReference type="Proteomes" id="UP000473531">
    <property type="component" value="Unassembled WGS sequence"/>
</dbReference>
<dbReference type="InterPro" id="IPR037185">
    <property type="entry name" value="EmrE-like"/>
</dbReference>
<dbReference type="SUPFAM" id="SSF103481">
    <property type="entry name" value="Multidrug resistance efflux transporter EmrE"/>
    <property type="match status" value="2"/>
</dbReference>
<feature type="transmembrane region" description="Helical" evidence="6">
    <location>
        <begin position="202"/>
        <end position="223"/>
    </location>
</feature>
<evidence type="ECO:0000256" key="1">
    <source>
        <dbReference type="ARBA" id="ARBA00004141"/>
    </source>
</evidence>
<proteinExistence type="inferred from homology"/>
<feature type="transmembrane region" description="Helical" evidence="6">
    <location>
        <begin position="88"/>
        <end position="109"/>
    </location>
</feature>
<dbReference type="EMBL" id="WTYU01000001">
    <property type="protein sequence ID" value="MXP14494.1"/>
    <property type="molecule type" value="Genomic_DNA"/>
</dbReference>
<feature type="transmembrane region" description="Helical" evidence="6">
    <location>
        <begin position="235"/>
        <end position="254"/>
    </location>
</feature>
<evidence type="ECO:0000259" key="7">
    <source>
        <dbReference type="Pfam" id="PF00892"/>
    </source>
</evidence>
<keyword evidence="3 6" id="KW-0812">Transmembrane</keyword>
<evidence type="ECO:0000313" key="9">
    <source>
        <dbReference type="Proteomes" id="UP000473531"/>
    </source>
</evidence>
<keyword evidence="4 6" id="KW-1133">Transmembrane helix</keyword>
<protein>
    <submittedName>
        <fullName evidence="8">EamA family transporter</fullName>
    </submittedName>
</protein>
<dbReference type="InterPro" id="IPR050638">
    <property type="entry name" value="AA-Vitamin_Transporters"/>
</dbReference>
<name>A0A6L7GGQ5_9SPHN</name>
<comment type="caution">
    <text evidence="8">The sequence shown here is derived from an EMBL/GenBank/DDBJ whole genome shotgun (WGS) entry which is preliminary data.</text>
</comment>
<sequence length="295" mass="30572">MPARSFALLAIICFAWSLNVIVSKIVVDQLQVPPLFYAAARSLLVLAVLLPFLRPVPEKWGQALLFGLAISGGSFALLFVGLREASPSSAAIVSLSGAPLTVLFAIALLGEKVGWRRAMGILLTFIGVVVAVASPSGWQSSTGLLFIGASAIVGALGTVLIKRLEISALGLQAWAALASVLVLVPLSAALEADPLPAVAAAPLAFFACLLFSALVVSVGAHTLYFRLLQRHDANLIAPLTLMTPLWTIALGAAITGDTIGPALLTGGALAIAGVLVILLRPSRTFAKAMLVRTRL</sequence>
<dbReference type="InterPro" id="IPR000620">
    <property type="entry name" value="EamA_dom"/>
</dbReference>
<evidence type="ECO:0000256" key="2">
    <source>
        <dbReference type="ARBA" id="ARBA00007362"/>
    </source>
</evidence>